<feature type="transmembrane region" description="Helical" evidence="7">
    <location>
        <begin position="452"/>
        <end position="472"/>
    </location>
</feature>
<keyword evidence="10" id="KW-1185">Reference proteome</keyword>
<feature type="transmembrane region" description="Helical" evidence="7">
    <location>
        <begin position="252"/>
        <end position="285"/>
    </location>
</feature>
<keyword evidence="5 7" id="KW-1133">Transmembrane helix</keyword>
<gene>
    <name evidence="9" type="primary">emrB</name>
    <name evidence="9" type="ORF">GCM10011399_22700</name>
</gene>
<dbReference type="Gene3D" id="1.20.1720.10">
    <property type="entry name" value="Multidrug resistance protein D"/>
    <property type="match status" value="1"/>
</dbReference>
<feature type="transmembrane region" description="Helical" evidence="7">
    <location>
        <begin position="324"/>
        <end position="344"/>
    </location>
</feature>
<dbReference type="GO" id="GO:0022857">
    <property type="term" value="F:transmembrane transporter activity"/>
    <property type="evidence" value="ECO:0007669"/>
    <property type="project" value="InterPro"/>
</dbReference>
<feature type="transmembrane region" description="Helical" evidence="7">
    <location>
        <begin position="34"/>
        <end position="57"/>
    </location>
</feature>
<evidence type="ECO:0000256" key="7">
    <source>
        <dbReference type="SAM" id="Phobius"/>
    </source>
</evidence>
<evidence type="ECO:0000256" key="1">
    <source>
        <dbReference type="ARBA" id="ARBA00004651"/>
    </source>
</evidence>
<dbReference type="SUPFAM" id="SSF103473">
    <property type="entry name" value="MFS general substrate transporter"/>
    <property type="match status" value="1"/>
</dbReference>
<dbReference type="PRINTS" id="PR01036">
    <property type="entry name" value="TCRTETB"/>
</dbReference>
<feature type="transmembrane region" description="Helical" evidence="7">
    <location>
        <begin position="387"/>
        <end position="408"/>
    </location>
</feature>
<dbReference type="Proteomes" id="UP000598775">
    <property type="component" value="Unassembled WGS sequence"/>
</dbReference>
<evidence type="ECO:0000256" key="3">
    <source>
        <dbReference type="ARBA" id="ARBA00022475"/>
    </source>
</evidence>
<feature type="domain" description="Major facilitator superfamily (MFS) profile" evidence="8">
    <location>
        <begin position="3"/>
        <end position="474"/>
    </location>
</feature>
<feature type="transmembrane region" description="Helical" evidence="7">
    <location>
        <begin position="188"/>
        <end position="206"/>
    </location>
</feature>
<feature type="transmembrane region" description="Helical" evidence="7">
    <location>
        <begin position="69"/>
        <end position="88"/>
    </location>
</feature>
<dbReference type="GO" id="GO:0005886">
    <property type="term" value="C:plasma membrane"/>
    <property type="evidence" value="ECO:0007669"/>
    <property type="project" value="UniProtKB-SubCell"/>
</dbReference>
<evidence type="ECO:0000313" key="10">
    <source>
        <dbReference type="Proteomes" id="UP000598775"/>
    </source>
</evidence>
<feature type="transmembrane region" description="Helical" evidence="7">
    <location>
        <begin position="155"/>
        <end position="176"/>
    </location>
</feature>
<comment type="caution">
    <text evidence="9">The sequence shown here is derived from an EMBL/GenBank/DDBJ whole genome shotgun (WGS) entry which is preliminary data.</text>
</comment>
<dbReference type="InterPro" id="IPR004638">
    <property type="entry name" value="EmrB-like"/>
</dbReference>
<evidence type="ECO:0000256" key="2">
    <source>
        <dbReference type="ARBA" id="ARBA00022448"/>
    </source>
</evidence>
<proteinExistence type="predicted"/>
<sequence>MKLALAVVVGTFVVQIDATMITVALDTLRASFGVSLAQLQWVSSSYLLAIAVTVPLVGWSADRFGSRRLWLAGLIIFVCASVFCGFAGSLGMLIAARCLQGVGGGILLTLSQAVLARAAGPEQLGRLMAIVAVPSLLGPIVGPIIGGLIVEGWGWQYIFFINVPICLAAIVLAWRWLRIADRGRPTRLDLLGAVLLAPGLAALLYGLTRAGSLGTIADGEVLGYVLGGGILLVCFGMHALRTRHAPLIDLRLFRSVAFASASALFFFIIMGLIGAMLLITLYFQLARGESPISAGLLIVPEGVGAALGVMVFSSLADRGHSAGSALVGAVMATAGLAALSQLGATTNDVYIGTALFVLGVGFGVVVVSASVAGYGGLAPEQISRAATVLRIVQQVGGSIGVAVLVIALQNALAGAASAASGAPSPAAAASAPNAPSATATAAMTAEAFGSTFAWAAALVGLAVIPAIVLVVCGSVARRRARQVTLGAPGGIEHLPQG</sequence>
<dbReference type="PANTHER" id="PTHR23501:SF1">
    <property type="entry name" value="TRANSPORT PROTEIN HSRA-RELATED"/>
    <property type="match status" value="1"/>
</dbReference>
<name>A0A917B821_9MICO</name>
<keyword evidence="6 7" id="KW-0472">Membrane</keyword>
<evidence type="ECO:0000256" key="5">
    <source>
        <dbReference type="ARBA" id="ARBA00022989"/>
    </source>
</evidence>
<keyword evidence="4 7" id="KW-0812">Transmembrane</keyword>
<evidence type="ECO:0000256" key="6">
    <source>
        <dbReference type="ARBA" id="ARBA00023136"/>
    </source>
</evidence>
<dbReference type="NCBIfam" id="TIGR00711">
    <property type="entry name" value="efflux_EmrB"/>
    <property type="match status" value="1"/>
</dbReference>
<dbReference type="InterPro" id="IPR011701">
    <property type="entry name" value="MFS"/>
</dbReference>
<feature type="transmembrane region" description="Helical" evidence="7">
    <location>
        <begin position="291"/>
        <end position="312"/>
    </location>
</feature>
<dbReference type="Pfam" id="PF07690">
    <property type="entry name" value="MFS_1"/>
    <property type="match status" value="1"/>
</dbReference>
<protein>
    <submittedName>
        <fullName evidence="9">Multidrug resistance protein B</fullName>
    </submittedName>
</protein>
<dbReference type="Gene3D" id="1.20.1250.20">
    <property type="entry name" value="MFS general substrate transporter like domains"/>
    <property type="match status" value="1"/>
</dbReference>
<reference evidence="9 10" key="1">
    <citation type="journal article" date="2014" name="Int. J. Syst. Evol. Microbiol.">
        <title>Complete genome sequence of Corynebacterium casei LMG S-19264T (=DSM 44701T), isolated from a smear-ripened cheese.</title>
        <authorList>
            <consortium name="US DOE Joint Genome Institute (JGI-PGF)"/>
            <person name="Walter F."/>
            <person name="Albersmeier A."/>
            <person name="Kalinowski J."/>
            <person name="Ruckert C."/>
        </authorList>
    </citation>
    <scope>NUCLEOTIDE SEQUENCE [LARGE SCALE GENOMIC DNA]</scope>
    <source>
        <strain evidence="9 10">CGMCC 1.12976</strain>
    </source>
</reference>
<organism evidence="9 10">
    <name type="scientific">Subtercola lobariae</name>
    <dbReference type="NCBI Taxonomy" id="1588641"/>
    <lineage>
        <taxon>Bacteria</taxon>
        <taxon>Bacillati</taxon>
        <taxon>Actinomycetota</taxon>
        <taxon>Actinomycetes</taxon>
        <taxon>Micrococcales</taxon>
        <taxon>Microbacteriaceae</taxon>
        <taxon>Subtercola</taxon>
    </lineage>
</organism>
<keyword evidence="2" id="KW-0813">Transport</keyword>
<dbReference type="InterPro" id="IPR036259">
    <property type="entry name" value="MFS_trans_sf"/>
</dbReference>
<accession>A0A917B821</accession>
<dbReference type="AlphaFoldDB" id="A0A917B821"/>
<dbReference type="EMBL" id="BMGP01000004">
    <property type="protein sequence ID" value="GGF29047.1"/>
    <property type="molecule type" value="Genomic_DNA"/>
</dbReference>
<keyword evidence="3" id="KW-1003">Cell membrane</keyword>
<evidence type="ECO:0000313" key="9">
    <source>
        <dbReference type="EMBL" id="GGF29047.1"/>
    </source>
</evidence>
<evidence type="ECO:0000256" key="4">
    <source>
        <dbReference type="ARBA" id="ARBA00022692"/>
    </source>
</evidence>
<evidence type="ECO:0000259" key="8">
    <source>
        <dbReference type="PROSITE" id="PS50850"/>
    </source>
</evidence>
<feature type="transmembrane region" description="Helical" evidence="7">
    <location>
        <begin position="221"/>
        <end position="240"/>
    </location>
</feature>
<dbReference type="PANTHER" id="PTHR23501">
    <property type="entry name" value="MAJOR FACILITATOR SUPERFAMILY"/>
    <property type="match status" value="1"/>
</dbReference>
<comment type="subcellular location">
    <subcellularLocation>
        <location evidence="1">Cell membrane</location>
        <topology evidence="1">Multi-pass membrane protein</topology>
    </subcellularLocation>
</comment>
<dbReference type="PROSITE" id="PS50850">
    <property type="entry name" value="MFS"/>
    <property type="match status" value="1"/>
</dbReference>
<feature type="transmembrane region" description="Helical" evidence="7">
    <location>
        <begin position="94"/>
        <end position="115"/>
    </location>
</feature>
<feature type="transmembrane region" description="Helical" evidence="7">
    <location>
        <begin position="350"/>
        <end position="375"/>
    </location>
</feature>
<feature type="transmembrane region" description="Helical" evidence="7">
    <location>
        <begin position="127"/>
        <end position="149"/>
    </location>
</feature>
<dbReference type="InterPro" id="IPR020846">
    <property type="entry name" value="MFS_dom"/>
</dbReference>